<dbReference type="OrthoDB" id="9390510at2759"/>
<gene>
    <name evidence="3" type="ORF">HGM15179_007961</name>
</gene>
<keyword evidence="4" id="KW-1185">Reference proteome</keyword>
<feature type="chain" id="PRO_5035432001" description="Inositol 1,4,5-trisphosphate receptor-interacting protein-like 1" evidence="2">
    <location>
        <begin position="20"/>
        <end position="330"/>
    </location>
</feature>
<evidence type="ECO:0000256" key="2">
    <source>
        <dbReference type="SAM" id="SignalP"/>
    </source>
</evidence>
<dbReference type="Proteomes" id="UP000796761">
    <property type="component" value="Unassembled WGS sequence"/>
</dbReference>
<keyword evidence="1" id="KW-0175">Coiled coil</keyword>
<evidence type="ECO:0000313" key="4">
    <source>
        <dbReference type="Proteomes" id="UP000796761"/>
    </source>
</evidence>
<name>A0A8K1GIJ7_9PASS</name>
<feature type="coiled-coil region" evidence="1">
    <location>
        <begin position="29"/>
        <end position="59"/>
    </location>
</feature>
<keyword evidence="2" id="KW-0732">Signal</keyword>
<comment type="caution">
    <text evidence="3">The sequence shown here is derived from an EMBL/GenBank/DDBJ whole genome shotgun (WGS) entry which is preliminary data.</text>
</comment>
<evidence type="ECO:0000313" key="3">
    <source>
        <dbReference type="EMBL" id="TRZ19122.1"/>
    </source>
</evidence>
<feature type="signal peptide" evidence="2">
    <location>
        <begin position="1"/>
        <end position="19"/>
    </location>
</feature>
<evidence type="ECO:0000256" key="1">
    <source>
        <dbReference type="SAM" id="Coils"/>
    </source>
</evidence>
<dbReference type="EMBL" id="SWJQ01000195">
    <property type="protein sequence ID" value="TRZ19122.1"/>
    <property type="molecule type" value="Genomic_DNA"/>
</dbReference>
<proteinExistence type="predicted"/>
<protein>
    <recommendedName>
        <fullName evidence="5">Inositol 1,4,5-trisphosphate receptor-interacting protein-like 1</fullName>
    </recommendedName>
</protein>
<dbReference type="AlphaFoldDB" id="A0A8K1GIJ7"/>
<reference evidence="3" key="1">
    <citation type="submission" date="2019-04" db="EMBL/GenBank/DDBJ databases">
        <title>Genome assembly of Zosterops borbonicus 15179.</title>
        <authorList>
            <person name="Leroy T."/>
            <person name="Anselmetti Y."/>
            <person name="Tilak M.-K."/>
            <person name="Nabholz B."/>
        </authorList>
    </citation>
    <scope>NUCLEOTIDE SEQUENCE</scope>
    <source>
        <strain evidence="3">HGM_15179</strain>
        <tissue evidence="3">Muscle</tissue>
    </source>
</reference>
<evidence type="ECO:0008006" key="5">
    <source>
        <dbReference type="Google" id="ProtNLM"/>
    </source>
</evidence>
<sequence length="330" mass="37330">MNVGTTFLLAVLAILLGQTQDPHTDTAVAQQMQQREEFLRQEMSRLQQELESIRSLQEASTLSGLQLCLFWAAAAVMLIEVCWVAWQMKLAPCSCGVQDSSGSEDKNDNEDEKHKGTCSRVRLFSVPNESPMQGLSDMCKDVKKMMHDILRVCRVLSKDTFMPEMHPATGNDNIHESWSIFEDRILYQLLVFLQPPSGHSFRLDLYRGMHLPETCSNIRVVLECTCSSNARNVPCFVHPSRTNEKAERSPLLQNLCTGSYLDVEEIGCWVQNSVQTAWRHLRQWEHWQLTLLPSSRSCRMLLSGPSNLQLSAVLVFAVEQGSPGTFVVLQ</sequence>
<accession>A0A8K1GIJ7</accession>
<organism evidence="3 4">
    <name type="scientific">Zosterops borbonicus</name>
    <dbReference type="NCBI Taxonomy" id="364589"/>
    <lineage>
        <taxon>Eukaryota</taxon>
        <taxon>Metazoa</taxon>
        <taxon>Chordata</taxon>
        <taxon>Craniata</taxon>
        <taxon>Vertebrata</taxon>
        <taxon>Euteleostomi</taxon>
        <taxon>Archelosauria</taxon>
        <taxon>Archosauria</taxon>
        <taxon>Dinosauria</taxon>
        <taxon>Saurischia</taxon>
        <taxon>Theropoda</taxon>
        <taxon>Coelurosauria</taxon>
        <taxon>Aves</taxon>
        <taxon>Neognathae</taxon>
        <taxon>Neoaves</taxon>
        <taxon>Telluraves</taxon>
        <taxon>Australaves</taxon>
        <taxon>Passeriformes</taxon>
        <taxon>Sylvioidea</taxon>
        <taxon>Zosteropidae</taxon>
        <taxon>Zosterops</taxon>
    </lineage>
</organism>